<dbReference type="InterPro" id="IPR010718">
    <property type="entry name" value="DUF1294"/>
</dbReference>
<reference evidence="6 7" key="1">
    <citation type="submission" date="2021-03" db="EMBL/GenBank/DDBJ databases">
        <title>Pseudidiomarina terrestris, a new bacterium isolated from saline soil.</title>
        <authorList>
            <person name="Galisteo C."/>
            <person name="De La Haba R."/>
            <person name="Sanchez-Porro C."/>
            <person name="Ventosa A."/>
        </authorList>
    </citation>
    <scope>NUCLEOTIDE SEQUENCE [LARGE SCALE GENOMIC DNA]</scope>
    <source>
        <strain evidence="4 7">1APP75-32.1</strain>
        <strain evidence="6">1APR75-15</strain>
        <strain evidence="5">1ASR75-15</strain>
    </source>
</reference>
<dbReference type="Proteomes" id="UP001169491">
    <property type="component" value="Unassembled WGS sequence"/>
</dbReference>
<dbReference type="GO" id="GO:0043488">
    <property type="term" value="P:regulation of mRNA stability"/>
    <property type="evidence" value="ECO:0007669"/>
    <property type="project" value="TreeGrafter"/>
</dbReference>
<feature type="transmembrane region" description="Helical" evidence="2">
    <location>
        <begin position="76"/>
        <end position="97"/>
    </location>
</feature>
<dbReference type="GO" id="GO:0005829">
    <property type="term" value="C:cytosol"/>
    <property type="evidence" value="ECO:0007669"/>
    <property type="project" value="UniProtKB-ARBA"/>
</dbReference>
<evidence type="ECO:0000313" key="5">
    <source>
        <dbReference type="EMBL" id="MDN7128398.1"/>
    </source>
</evidence>
<evidence type="ECO:0000313" key="4">
    <source>
        <dbReference type="EMBL" id="MDN7124141.1"/>
    </source>
</evidence>
<dbReference type="PROSITE" id="PS51857">
    <property type="entry name" value="CSD_2"/>
    <property type="match status" value="1"/>
</dbReference>
<evidence type="ECO:0000259" key="3">
    <source>
        <dbReference type="PROSITE" id="PS51857"/>
    </source>
</evidence>
<dbReference type="InterPro" id="IPR052069">
    <property type="entry name" value="Ca-reg_mRNA-binding_domain"/>
</dbReference>
<gene>
    <name evidence="4" type="ORF">J6I90_04550</name>
    <name evidence="5" type="ORF">J6I92_00715</name>
</gene>
<dbReference type="Pfam" id="PF00313">
    <property type="entry name" value="CSD"/>
    <property type="match status" value="1"/>
</dbReference>
<evidence type="ECO:0000313" key="7">
    <source>
        <dbReference type="Proteomes" id="UP001169492"/>
    </source>
</evidence>
<evidence type="ECO:0000256" key="2">
    <source>
        <dbReference type="SAM" id="Phobius"/>
    </source>
</evidence>
<protein>
    <submittedName>
        <fullName evidence="4">Cold shock and DUF1294 domain-containing protein</fullName>
    </submittedName>
</protein>
<evidence type="ECO:0000313" key="6">
    <source>
        <dbReference type="Proteomes" id="UP001169491"/>
    </source>
</evidence>
<accession>A0AAW7R014</accession>
<proteinExistence type="predicted"/>
<feature type="domain" description="CSD" evidence="3">
    <location>
        <begin position="3"/>
        <end position="68"/>
    </location>
</feature>
<name>A0AAW7R014_9GAMM</name>
<dbReference type="PANTHER" id="PTHR12962">
    <property type="entry name" value="CALCIUM-REGULATED HEAT STABLE PROTEIN CRHSP-24-RELATED"/>
    <property type="match status" value="1"/>
</dbReference>
<dbReference type="InterPro" id="IPR002059">
    <property type="entry name" value="CSP_DNA-bd"/>
</dbReference>
<dbReference type="CDD" id="cd04458">
    <property type="entry name" value="CSP_CDS"/>
    <property type="match status" value="1"/>
</dbReference>
<feature type="transmembrane region" description="Helical" evidence="2">
    <location>
        <begin position="103"/>
        <end position="122"/>
    </location>
</feature>
<organism evidence="4 7">
    <name type="scientific">Pseudidiomarina terrestris</name>
    <dbReference type="NCBI Taxonomy" id="2820060"/>
    <lineage>
        <taxon>Bacteria</taxon>
        <taxon>Pseudomonadati</taxon>
        <taxon>Pseudomonadota</taxon>
        <taxon>Gammaproteobacteria</taxon>
        <taxon>Alteromonadales</taxon>
        <taxon>Idiomarinaceae</taxon>
        <taxon>Pseudidiomarina</taxon>
    </lineage>
</organism>
<comment type="caution">
    <text evidence="4">The sequence shown here is derived from an EMBL/GenBank/DDBJ whole genome shotgun (WGS) entry which is preliminary data.</text>
</comment>
<keyword evidence="2" id="KW-1133">Transmembrane helix</keyword>
<dbReference type="SUPFAM" id="SSF50249">
    <property type="entry name" value="Nucleic acid-binding proteins"/>
    <property type="match status" value="1"/>
</dbReference>
<dbReference type="Gene3D" id="2.40.50.140">
    <property type="entry name" value="Nucleic acid-binding proteins"/>
    <property type="match status" value="1"/>
</dbReference>
<dbReference type="EMBL" id="JAGGJB010000002">
    <property type="protein sequence ID" value="MDN7124141.1"/>
    <property type="molecule type" value="Genomic_DNA"/>
</dbReference>
<dbReference type="AlphaFoldDB" id="A0AAW7R014"/>
<dbReference type="PANTHER" id="PTHR12962:SF1">
    <property type="entry name" value="COLD SHOCK DOMAIN-CONTAINING PROTEIN CG9705"/>
    <property type="match status" value="1"/>
</dbReference>
<dbReference type="SMART" id="SM00357">
    <property type="entry name" value="CSP"/>
    <property type="match status" value="1"/>
</dbReference>
<dbReference type="Proteomes" id="UP001169492">
    <property type="component" value="Unassembled WGS sequence"/>
</dbReference>
<keyword evidence="1" id="KW-0597">Phosphoprotein</keyword>
<dbReference type="RefSeq" id="WP_301774248.1">
    <property type="nucleotide sequence ID" value="NZ_JAGGJB010000002.1"/>
</dbReference>
<dbReference type="Pfam" id="PF06961">
    <property type="entry name" value="DUF1294"/>
    <property type="match status" value="1"/>
</dbReference>
<dbReference type="InterPro" id="IPR011129">
    <property type="entry name" value="CSD"/>
</dbReference>
<keyword evidence="6" id="KW-1185">Reference proteome</keyword>
<dbReference type="GO" id="GO:0003730">
    <property type="term" value="F:mRNA 3'-UTR binding"/>
    <property type="evidence" value="ECO:0007669"/>
    <property type="project" value="TreeGrafter"/>
</dbReference>
<dbReference type="InterPro" id="IPR012340">
    <property type="entry name" value="NA-bd_OB-fold"/>
</dbReference>
<keyword evidence="2" id="KW-0472">Membrane</keyword>
<dbReference type="EMBL" id="JAGGJC010000001">
    <property type="protein sequence ID" value="MDN7128398.1"/>
    <property type="molecule type" value="Genomic_DNA"/>
</dbReference>
<sequence>MMRKKGTLIKWKAEQGYGFIRPATGSKEIFVHINSFVKRNRIPQIGCVLEYTEQRQRDGKMRAVDVRYSNASNFTFNYSLTFAIVVALIYLAAIFYYAFIGRIWYGNPFIAAAMSVVTYMAYARDKYAAEASYRRTAESTLQLLALIGGWPGALIAQQQFRHKTVSVTATTPRHVLADGLVYHHVSTNEVIYESYPSQPCSVA</sequence>
<evidence type="ECO:0000256" key="1">
    <source>
        <dbReference type="ARBA" id="ARBA00022553"/>
    </source>
</evidence>
<keyword evidence="2" id="KW-0812">Transmembrane</keyword>